<accession>A0A8S1HEM9</accession>
<dbReference type="Proteomes" id="UP000835052">
    <property type="component" value="Unassembled WGS sequence"/>
</dbReference>
<gene>
    <name evidence="3" type="ORF">CAUJ_LOCUS7659</name>
</gene>
<keyword evidence="4" id="KW-1185">Reference proteome</keyword>
<feature type="compositionally biased region" description="Polar residues" evidence="1">
    <location>
        <begin position="216"/>
        <end position="236"/>
    </location>
</feature>
<dbReference type="AlphaFoldDB" id="A0A8S1HEM9"/>
<dbReference type="EMBL" id="CAJGYM010000023">
    <property type="protein sequence ID" value="CAD6191740.1"/>
    <property type="molecule type" value="Genomic_DNA"/>
</dbReference>
<reference evidence="3" key="1">
    <citation type="submission" date="2020-10" db="EMBL/GenBank/DDBJ databases">
        <authorList>
            <person name="Kikuchi T."/>
        </authorList>
    </citation>
    <scope>NUCLEOTIDE SEQUENCE</scope>
    <source>
        <strain evidence="3">NKZ352</strain>
    </source>
</reference>
<name>A0A8S1HEM9_9PELO</name>
<feature type="compositionally biased region" description="Polar residues" evidence="1">
    <location>
        <begin position="47"/>
        <end position="75"/>
    </location>
</feature>
<keyword evidence="2" id="KW-1133">Transmembrane helix</keyword>
<sequence>MLEVSGDFLLVGGLFAVVLSFIACFIYLGISREESVDSKLEGSDVSSIDNQVSYKSPRTDSESSAAVFSQNQSIRSSRKSQRNSEETEVSEKPRDTKTSRSVAIDIPETSQVLTDRSRRHQNSWSEYKTTTPATSHAQHAKYSQPSSFRSMTDTVVEPKRSENPIASAGKDRSSDTSSFSKEHLDAPKRSTTTVTEPAKAPRFSAPSKPLPEMLKQKSTSSACTSASGESCFPDQTTSSLTAMRSEMFDFHGEKAGHTPPRSPIHSL</sequence>
<feature type="transmembrane region" description="Helical" evidence="2">
    <location>
        <begin position="6"/>
        <end position="30"/>
    </location>
</feature>
<evidence type="ECO:0000256" key="2">
    <source>
        <dbReference type="SAM" id="Phobius"/>
    </source>
</evidence>
<evidence type="ECO:0000313" key="3">
    <source>
        <dbReference type="EMBL" id="CAD6191740.1"/>
    </source>
</evidence>
<proteinExistence type="predicted"/>
<feature type="compositionally biased region" description="Basic and acidic residues" evidence="1">
    <location>
        <begin position="82"/>
        <end position="98"/>
    </location>
</feature>
<feature type="region of interest" description="Disordered" evidence="1">
    <location>
        <begin position="47"/>
        <end position="236"/>
    </location>
</feature>
<organism evidence="3 4">
    <name type="scientific">Caenorhabditis auriculariae</name>
    <dbReference type="NCBI Taxonomy" id="2777116"/>
    <lineage>
        <taxon>Eukaryota</taxon>
        <taxon>Metazoa</taxon>
        <taxon>Ecdysozoa</taxon>
        <taxon>Nematoda</taxon>
        <taxon>Chromadorea</taxon>
        <taxon>Rhabditida</taxon>
        <taxon>Rhabditina</taxon>
        <taxon>Rhabditomorpha</taxon>
        <taxon>Rhabditoidea</taxon>
        <taxon>Rhabditidae</taxon>
        <taxon>Peloderinae</taxon>
        <taxon>Caenorhabditis</taxon>
    </lineage>
</organism>
<evidence type="ECO:0000256" key="1">
    <source>
        <dbReference type="SAM" id="MobiDB-lite"/>
    </source>
</evidence>
<feature type="compositionally biased region" description="Basic and acidic residues" evidence="1">
    <location>
        <begin position="169"/>
        <end position="188"/>
    </location>
</feature>
<protein>
    <submittedName>
        <fullName evidence="3">Uncharacterized protein</fullName>
    </submittedName>
</protein>
<keyword evidence="2" id="KW-0472">Membrane</keyword>
<keyword evidence="2" id="KW-0812">Transmembrane</keyword>
<comment type="caution">
    <text evidence="3">The sequence shown here is derived from an EMBL/GenBank/DDBJ whole genome shotgun (WGS) entry which is preliminary data.</text>
</comment>
<feature type="compositionally biased region" description="Polar residues" evidence="1">
    <location>
        <begin position="122"/>
        <end position="153"/>
    </location>
</feature>
<evidence type="ECO:0000313" key="4">
    <source>
        <dbReference type="Proteomes" id="UP000835052"/>
    </source>
</evidence>